<feature type="transmembrane region" description="Helical" evidence="7">
    <location>
        <begin position="109"/>
        <end position="128"/>
    </location>
</feature>
<organism evidence="8 9">
    <name type="scientific">Methanofervidicoccus abyssi</name>
    <dbReference type="NCBI Taxonomy" id="2082189"/>
    <lineage>
        <taxon>Archaea</taxon>
        <taxon>Methanobacteriati</taxon>
        <taxon>Methanobacteriota</taxon>
        <taxon>Methanomada group</taxon>
        <taxon>Methanococci</taxon>
        <taxon>Methanococcales</taxon>
        <taxon>Methanofervidicoccus</taxon>
    </lineage>
</organism>
<dbReference type="Pfam" id="PF00953">
    <property type="entry name" value="Glycos_transf_4"/>
    <property type="match status" value="1"/>
</dbReference>
<keyword evidence="9" id="KW-1185">Reference proteome</keyword>
<keyword evidence="6 7" id="KW-0472">Membrane</keyword>
<reference evidence="8 9" key="1">
    <citation type="journal article" date="2019" name="Int. J. Syst. Evol. Microbiol.">
        <title>Methanofervidicoccus abyssi gen. nov., sp. nov., a hydrogenotrophic methanogen, isolated from a hydrothermal vent chimney in the Mid-Cayman Spreading Center, the Caribbean Sea.</title>
        <authorList>
            <person name="Sakai S."/>
            <person name="Takaki Y."/>
            <person name="Miyazaki M."/>
            <person name="Ogawara M."/>
            <person name="Yanagawa K."/>
            <person name="Miyazaki J."/>
            <person name="Takai K."/>
        </authorList>
    </citation>
    <scope>NUCLEOTIDE SEQUENCE [LARGE SCALE GENOMIC DNA]</scope>
    <source>
        <strain evidence="8 9">HHB</strain>
    </source>
</reference>
<dbReference type="GO" id="GO:0044038">
    <property type="term" value="P:cell wall macromolecule biosynthetic process"/>
    <property type="evidence" value="ECO:0007669"/>
    <property type="project" value="TreeGrafter"/>
</dbReference>
<keyword evidence="2" id="KW-1003">Cell membrane</keyword>
<evidence type="ECO:0000256" key="7">
    <source>
        <dbReference type="SAM" id="Phobius"/>
    </source>
</evidence>
<feature type="transmembrane region" description="Helical" evidence="7">
    <location>
        <begin position="21"/>
        <end position="54"/>
    </location>
</feature>
<gene>
    <name evidence="8" type="ORF">MHHB_P0682</name>
</gene>
<comment type="caution">
    <text evidence="8">The sequence shown here is derived from an EMBL/GenBank/DDBJ whole genome shotgun (WGS) entry which is preliminary data.</text>
</comment>
<dbReference type="OrthoDB" id="34534at2157"/>
<evidence type="ECO:0000256" key="5">
    <source>
        <dbReference type="ARBA" id="ARBA00022989"/>
    </source>
</evidence>
<feature type="transmembrane region" description="Helical" evidence="7">
    <location>
        <begin position="163"/>
        <end position="181"/>
    </location>
</feature>
<evidence type="ECO:0000313" key="8">
    <source>
        <dbReference type="EMBL" id="GBF36452.1"/>
    </source>
</evidence>
<feature type="transmembrane region" description="Helical" evidence="7">
    <location>
        <begin position="245"/>
        <end position="266"/>
    </location>
</feature>
<sequence length="268" mass="30134">MVNYKYSFDLHKRSKEKIPEMGGIVPVLISSLLFMLLDFKISLILLLTGFVGIYDDLFKLSPFKKIVLLGIIGGIVGYLIFGFDVKTLLMILGVSIFSNFTNMLAGFNGLEIGLGIISAFFLGIVLLLNGEYDGFRLILIFIASYLGLLLFNKYPAKVFPGDVGTLPIGAFLVTLAIRYSIPEFIIIMTPYIIDAFLKYLSAGVTKREDHKPTTLREDGKLDPGRGYLSLPRLILKIYPMREYELVLTLWIIEIFFGILAVVLRVIRQ</sequence>
<evidence type="ECO:0000313" key="9">
    <source>
        <dbReference type="Proteomes" id="UP000290527"/>
    </source>
</evidence>
<dbReference type="GO" id="GO:0071555">
    <property type="term" value="P:cell wall organization"/>
    <property type="evidence" value="ECO:0007669"/>
    <property type="project" value="TreeGrafter"/>
</dbReference>
<dbReference type="GO" id="GO:0003975">
    <property type="term" value="F:UDP-N-acetylglucosamine-dolichyl-phosphate N-acetylglucosaminephosphotransferase activity"/>
    <property type="evidence" value="ECO:0007669"/>
    <property type="project" value="UniProtKB-EC"/>
</dbReference>
<evidence type="ECO:0000256" key="3">
    <source>
        <dbReference type="ARBA" id="ARBA00022679"/>
    </source>
</evidence>
<evidence type="ECO:0000256" key="4">
    <source>
        <dbReference type="ARBA" id="ARBA00022692"/>
    </source>
</evidence>
<dbReference type="CDD" id="cd06856">
    <property type="entry name" value="GT_GPT_archaea"/>
    <property type="match status" value="1"/>
</dbReference>
<dbReference type="GO" id="GO:0005886">
    <property type="term" value="C:plasma membrane"/>
    <property type="evidence" value="ECO:0007669"/>
    <property type="project" value="UniProtKB-SubCell"/>
</dbReference>
<dbReference type="PANTHER" id="PTHR22926">
    <property type="entry name" value="PHOSPHO-N-ACETYLMURAMOYL-PENTAPEPTIDE-TRANSFERASE"/>
    <property type="match status" value="1"/>
</dbReference>
<keyword evidence="3 8" id="KW-0808">Transferase</keyword>
<evidence type="ECO:0000256" key="1">
    <source>
        <dbReference type="ARBA" id="ARBA00004651"/>
    </source>
</evidence>
<dbReference type="PANTHER" id="PTHR22926:SF3">
    <property type="entry name" value="UNDECAPRENYL-PHOSPHATE ALPHA-N-ACETYLGLUCOSAMINYL 1-PHOSPHATE TRANSFERASE"/>
    <property type="match status" value="1"/>
</dbReference>
<protein>
    <submittedName>
        <fullName evidence="8">UDP-N-acetylglucosamine--dolichyl-phosphate N-acetylglucosaminephosphotransferase</fullName>
        <ecNumber evidence="8">2.7.8.15</ecNumber>
    </submittedName>
</protein>
<feature type="transmembrane region" description="Helical" evidence="7">
    <location>
        <begin position="134"/>
        <end position="151"/>
    </location>
</feature>
<comment type="subcellular location">
    <subcellularLocation>
        <location evidence="1">Cell membrane</location>
        <topology evidence="1">Multi-pass membrane protein</topology>
    </subcellularLocation>
</comment>
<evidence type="ECO:0000256" key="2">
    <source>
        <dbReference type="ARBA" id="ARBA00022475"/>
    </source>
</evidence>
<keyword evidence="4 7" id="KW-0812">Transmembrane</keyword>
<keyword evidence="5 7" id="KW-1133">Transmembrane helix</keyword>
<dbReference type="AlphaFoldDB" id="A0A401HQI1"/>
<accession>A0A401HQI1</accession>
<dbReference type="InterPro" id="IPR000715">
    <property type="entry name" value="Glycosyl_transferase_4"/>
</dbReference>
<evidence type="ECO:0000256" key="6">
    <source>
        <dbReference type="ARBA" id="ARBA00023136"/>
    </source>
</evidence>
<proteinExistence type="predicted"/>
<name>A0A401HQI1_9EURY</name>
<dbReference type="EMBL" id="BFAX01000003">
    <property type="protein sequence ID" value="GBF36452.1"/>
    <property type="molecule type" value="Genomic_DNA"/>
</dbReference>
<feature type="transmembrane region" description="Helical" evidence="7">
    <location>
        <begin position="66"/>
        <end position="97"/>
    </location>
</feature>
<dbReference type="Proteomes" id="UP000290527">
    <property type="component" value="Unassembled WGS sequence"/>
</dbReference>
<dbReference type="EC" id="2.7.8.15" evidence="8"/>